<dbReference type="SMART" id="SM01111">
    <property type="entry name" value="CVNH"/>
    <property type="match status" value="1"/>
</dbReference>
<evidence type="ECO:0000313" key="4">
    <source>
        <dbReference type="Proteomes" id="UP000275078"/>
    </source>
</evidence>
<organism evidence="3 4">
    <name type="scientific">Ascobolus immersus RN42</name>
    <dbReference type="NCBI Taxonomy" id="1160509"/>
    <lineage>
        <taxon>Eukaryota</taxon>
        <taxon>Fungi</taxon>
        <taxon>Dikarya</taxon>
        <taxon>Ascomycota</taxon>
        <taxon>Pezizomycotina</taxon>
        <taxon>Pezizomycetes</taxon>
        <taxon>Pezizales</taxon>
        <taxon>Ascobolaceae</taxon>
        <taxon>Ascobolus</taxon>
    </lineage>
</organism>
<dbReference type="Proteomes" id="UP000275078">
    <property type="component" value="Unassembled WGS sequence"/>
</dbReference>
<dbReference type="AlphaFoldDB" id="A0A3N4IIF9"/>
<evidence type="ECO:0000259" key="2">
    <source>
        <dbReference type="SMART" id="SM01111"/>
    </source>
</evidence>
<evidence type="ECO:0000256" key="1">
    <source>
        <dbReference type="SAM" id="SignalP"/>
    </source>
</evidence>
<dbReference type="EMBL" id="ML119651">
    <property type="protein sequence ID" value="RPA85923.1"/>
    <property type="molecule type" value="Genomic_DNA"/>
</dbReference>
<evidence type="ECO:0000313" key="3">
    <source>
        <dbReference type="EMBL" id="RPA85923.1"/>
    </source>
</evidence>
<dbReference type="Gene3D" id="2.30.60.10">
    <property type="entry name" value="Cyanovirin-N"/>
    <property type="match status" value="1"/>
</dbReference>
<sequence length="185" mass="19970">MFTILQTLFTTALLLLATTASPTGALQAQPGPKSFLQTCNITSITGAPAIIPEFGVIERSLDDDDDRGPVLNAQCAKADGRTWNTKIALGQCWGNDDGKIVPMKGGSFHASCKDSRLIAVFNVFVSTCRTKGRNGRWVSTHYDLRSDFNIVNIDGVLHCFGEKFPEPVDQNDSVFYPVVGAGSGR</sequence>
<keyword evidence="1" id="KW-0732">Signal</keyword>
<reference evidence="3 4" key="1">
    <citation type="journal article" date="2018" name="Nat. Ecol. Evol.">
        <title>Pezizomycetes genomes reveal the molecular basis of ectomycorrhizal truffle lifestyle.</title>
        <authorList>
            <person name="Murat C."/>
            <person name="Payen T."/>
            <person name="Noel B."/>
            <person name="Kuo A."/>
            <person name="Morin E."/>
            <person name="Chen J."/>
            <person name="Kohler A."/>
            <person name="Krizsan K."/>
            <person name="Balestrini R."/>
            <person name="Da Silva C."/>
            <person name="Montanini B."/>
            <person name="Hainaut M."/>
            <person name="Levati E."/>
            <person name="Barry K.W."/>
            <person name="Belfiori B."/>
            <person name="Cichocki N."/>
            <person name="Clum A."/>
            <person name="Dockter R.B."/>
            <person name="Fauchery L."/>
            <person name="Guy J."/>
            <person name="Iotti M."/>
            <person name="Le Tacon F."/>
            <person name="Lindquist E.A."/>
            <person name="Lipzen A."/>
            <person name="Malagnac F."/>
            <person name="Mello A."/>
            <person name="Molinier V."/>
            <person name="Miyauchi S."/>
            <person name="Poulain J."/>
            <person name="Riccioni C."/>
            <person name="Rubini A."/>
            <person name="Sitrit Y."/>
            <person name="Splivallo R."/>
            <person name="Traeger S."/>
            <person name="Wang M."/>
            <person name="Zifcakova L."/>
            <person name="Wipf D."/>
            <person name="Zambonelli A."/>
            <person name="Paolocci F."/>
            <person name="Nowrousian M."/>
            <person name="Ottonello S."/>
            <person name="Baldrian P."/>
            <person name="Spatafora J.W."/>
            <person name="Henrissat B."/>
            <person name="Nagy L.G."/>
            <person name="Aury J.M."/>
            <person name="Wincker P."/>
            <person name="Grigoriev I.V."/>
            <person name="Bonfante P."/>
            <person name="Martin F.M."/>
        </authorList>
    </citation>
    <scope>NUCLEOTIDE SEQUENCE [LARGE SCALE GENOMIC DNA]</scope>
    <source>
        <strain evidence="3 4">RN42</strain>
    </source>
</reference>
<dbReference type="SUPFAM" id="SSF51322">
    <property type="entry name" value="Cyanovirin-N"/>
    <property type="match status" value="1"/>
</dbReference>
<feature type="chain" id="PRO_5018053748" description="Cyanovirin-N domain-containing protein" evidence="1">
    <location>
        <begin position="26"/>
        <end position="185"/>
    </location>
</feature>
<feature type="domain" description="Cyanovirin-N" evidence="2">
    <location>
        <begin position="61"/>
        <end position="159"/>
    </location>
</feature>
<dbReference type="InterPro" id="IPR036673">
    <property type="entry name" value="Cyanovirin-N_sf"/>
</dbReference>
<gene>
    <name evidence="3" type="ORF">BJ508DRAFT_157814</name>
</gene>
<feature type="signal peptide" evidence="1">
    <location>
        <begin position="1"/>
        <end position="25"/>
    </location>
</feature>
<dbReference type="InterPro" id="IPR011058">
    <property type="entry name" value="Cyanovirin-N"/>
</dbReference>
<dbReference type="Pfam" id="PF08881">
    <property type="entry name" value="CVNH"/>
    <property type="match status" value="1"/>
</dbReference>
<accession>A0A3N4IIF9</accession>
<keyword evidence="4" id="KW-1185">Reference proteome</keyword>
<name>A0A3N4IIF9_ASCIM</name>
<protein>
    <recommendedName>
        <fullName evidence="2">Cyanovirin-N domain-containing protein</fullName>
    </recommendedName>
</protein>
<dbReference type="OrthoDB" id="4672515at2759"/>
<proteinExistence type="predicted"/>